<name>A0AC34GIX2_9BILA</name>
<organism evidence="1 2">
    <name type="scientific">Panagrolaimus sp. ES5</name>
    <dbReference type="NCBI Taxonomy" id="591445"/>
    <lineage>
        <taxon>Eukaryota</taxon>
        <taxon>Metazoa</taxon>
        <taxon>Ecdysozoa</taxon>
        <taxon>Nematoda</taxon>
        <taxon>Chromadorea</taxon>
        <taxon>Rhabditida</taxon>
        <taxon>Tylenchina</taxon>
        <taxon>Panagrolaimomorpha</taxon>
        <taxon>Panagrolaimoidea</taxon>
        <taxon>Panagrolaimidae</taxon>
        <taxon>Panagrolaimus</taxon>
    </lineage>
</organism>
<reference evidence="2" key="1">
    <citation type="submission" date="2022-11" db="UniProtKB">
        <authorList>
            <consortium name="WormBaseParasite"/>
        </authorList>
    </citation>
    <scope>IDENTIFICATION</scope>
</reference>
<evidence type="ECO:0000313" key="1">
    <source>
        <dbReference type="Proteomes" id="UP000887579"/>
    </source>
</evidence>
<dbReference type="Proteomes" id="UP000887579">
    <property type="component" value="Unplaced"/>
</dbReference>
<dbReference type="WBParaSite" id="ES5_v2.g29531.t1">
    <property type="protein sequence ID" value="ES5_v2.g29531.t1"/>
    <property type="gene ID" value="ES5_v2.g29531"/>
</dbReference>
<proteinExistence type="predicted"/>
<protein>
    <submittedName>
        <fullName evidence="2">Uncharacterized protein</fullName>
    </submittedName>
</protein>
<evidence type="ECO:0000313" key="2">
    <source>
        <dbReference type="WBParaSite" id="ES5_v2.g29531.t1"/>
    </source>
</evidence>
<accession>A0AC34GIX2</accession>
<sequence>GKHYFNCFIEEKVSVIMTMMSTL</sequence>